<feature type="domain" description="BT-3987-like N-terminal" evidence="1">
    <location>
        <begin position="30"/>
        <end position="147"/>
    </location>
</feature>
<dbReference type="EMBL" id="OCMT01000003">
    <property type="protein sequence ID" value="SOD18224.1"/>
    <property type="molecule type" value="Genomic_DNA"/>
</dbReference>
<dbReference type="Pfam" id="PF08522">
    <property type="entry name" value="BT_3987-like_N"/>
    <property type="match status" value="1"/>
</dbReference>
<dbReference type="Pfam" id="PF13385">
    <property type="entry name" value="Laminin_G_3"/>
    <property type="match status" value="1"/>
</dbReference>
<keyword evidence="2" id="KW-0430">Lectin</keyword>
<name>A0A286A8I6_9SPHI</name>
<dbReference type="GO" id="GO:0005975">
    <property type="term" value="P:carbohydrate metabolic process"/>
    <property type="evidence" value="ECO:0007669"/>
    <property type="project" value="UniProtKB-ARBA"/>
</dbReference>
<dbReference type="InterPro" id="IPR013320">
    <property type="entry name" value="ConA-like_dom_sf"/>
</dbReference>
<evidence type="ECO:0000259" key="1">
    <source>
        <dbReference type="Pfam" id="PF08522"/>
    </source>
</evidence>
<dbReference type="RefSeq" id="WP_097132719.1">
    <property type="nucleotide sequence ID" value="NZ_OCMT01000003.1"/>
</dbReference>
<proteinExistence type="predicted"/>
<protein>
    <submittedName>
        <fullName evidence="2">Concanavalin A-like lectin/glucanases superfamily protein</fullName>
    </submittedName>
</protein>
<dbReference type="GO" id="GO:0004553">
    <property type="term" value="F:hydrolase activity, hydrolyzing O-glycosyl compounds"/>
    <property type="evidence" value="ECO:0007669"/>
    <property type="project" value="UniProtKB-ARBA"/>
</dbReference>
<dbReference type="Proteomes" id="UP000219281">
    <property type="component" value="Unassembled WGS sequence"/>
</dbReference>
<accession>A0A286A8I6</accession>
<dbReference type="OrthoDB" id="2582440at2"/>
<organism evidence="2 3">
    <name type="scientific">Pedobacter xixiisoli</name>
    <dbReference type="NCBI Taxonomy" id="1476464"/>
    <lineage>
        <taxon>Bacteria</taxon>
        <taxon>Pseudomonadati</taxon>
        <taxon>Bacteroidota</taxon>
        <taxon>Sphingobacteriia</taxon>
        <taxon>Sphingobacteriales</taxon>
        <taxon>Sphingobacteriaceae</taxon>
        <taxon>Pedobacter</taxon>
    </lineage>
</organism>
<dbReference type="InterPro" id="IPR013728">
    <property type="entry name" value="BT_3987-like_N"/>
</dbReference>
<evidence type="ECO:0000313" key="2">
    <source>
        <dbReference type="EMBL" id="SOD18224.1"/>
    </source>
</evidence>
<dbReference type="SUPFAM" id="SSF49899">
    <property type="entry name" value="Concanavalin A-like lectins/glucanases"/>
    <property type="match status" value="1"/>
</dbReference>
<evidence type="ECO:0000313" key="3">
    <source>
        <dbReference type="Proteomes" id="UP000219281"/>
    </source>
</evidence>
<reference evidence="3" key="1">
    <citation type="submission" date="2017-09" db="EMBL/GenBank/DDBJ databases">
        <authorList>
            <person name="Varghese N."/>
            <person name="Submissions S."/>
        </authorList>
    </citation>
    <scope>NUCLEOTIDE SEQUENCE [LARGE SCALE GENOMIC DNA]</scope>
    <source>
        <strain evidence="3">CGMCC 1.12803</strain>
    </source>
</reference>
<dbReference type="GO" id="GO:0030246">
    <property type="term" value="F:carbohydrate binding"/>
    <property type="evidence" value="ECO:0007669"/>
    <property type="project" value="UniProtKB-KW"/>
</dbReference>
<dbReference type="Gene3D" id="2.60.120.200">
    <property type="match status" value="1"/>
</dbReference>
<dbReference type="PROSITE" id="PS51257">
    <property type="entry name" value="PROKAR_LIPOPROTEIN"/>
    <property type="match status" value="1"/>
</dbReference>
<dbReference type="AlphaFoldDB" id="A0A286A8I6"/>
<gene>
    <name evidence="2" type="ORF">SAMN06297358_2891</name>
</gene>
<dbReference type="Gene3D" id="2.60.40.1740">
    <property type="entry name" value="hypothetical protein (bacova_03559)"/>
    <property type="match status" value="1"/>
</dbReference>
<sequence length="405" mass="45269">MKKKFNLKSSLYVVFSLLLITVGCKDFDYNKNVILVTGTDSNPVTRFVVENTPSSYTVTASTTDKVSQDVTVNFAVDNSLIEEYNRTHRTSYYAIPASAIQIDGSQGVIKAGSAASTGITVRVVSTADFIDGRTYVIPVTIKSIEGAKIDILEPSRTIFLRVSRVINFNSLNMNNTNLYSNFIFEDNKAVNLANYTYEIKCYVNAWHTSPEPISRLCSFTAKDESRSNMLRFGEIGQDINSLQWVSPGGSLISAKRFNPGQWYTISLTFDGKKYVMYVDGVKDAELIGTTPSTFQRFELGMSWENYPSRQYFNGRVAEARVWNRALTANELQLGICGVDPKSTGLVAYWKFNEGTGYIFKDATGNGYDMDWSKTVRDNTGNGTLNTFDKRAFVGWQFDGVNKCSQ</sequence>
<keyword evidence="3" id="KW-1185">Reference proteome</keyword>